<evidence type="ECO:0000313" key="5">
    <source>
        <dbReference type="EMBL" id="KXZ45434.1"/>
    </source>
</evidence>
<dbReference type="EMBL" id="LSYV01000055">
    <property type="protein sequence ID" value="KXZ45434.1"/>
    <property type="molecule type" value="Genomic_DNA"/>
</dbReference>
<dbReference type="SMART" id="SM00212">
    <property type="entry name" value="UBCc"/>
    <property type="match status" value="1"/>
</dbReference>
<evidence type="ECO:0000256" key="1">
    <source>
        <dbReference type="ARBA" id="ARBA00022679"/>
    </source>
</evidence>
<organism evidence="5 6">
    <name type="scientific">Gonium pectorale</name>
    <name type="common">Green alga</name>
    <dbReference type="NCBI Taxonomy" id="33097"/>
    <lineage>
        <taxon>Eukaryota</taxon>
        <taxon>Viridiplantae</taxon>
        <taxon>Chlorophyta</taxon>
        <taxon>core chlorophytes</taxon>
        <taxon>Chlorophyceae</taxon>
        <taxon>CS clade</taxon>
        <taxon>Chlamydomonadales</taxon>
        <taxon>Volvocaceae</taxon>
        <taxon>Gonium</taxon>
    </lineage>
</organism>
<dbReference type="Pfam" id="PF00179">
    <property type="entry name" value="UQ_con"/>
    <property type="match status" value="1"/>
</dbReference>
<dbReference type="PANTHER" id="PTHR46116:SF39">
    <property type="entry name" value="BACULOVIRAL IAP REPEAT-CONTAINING PROTEIN 6"/>
    <property type="match status" value="1"/>
</dbReference>
<protein>
    <recommendedName>
        <fullName evidence="4">UBC core domain-containing protein</fullName>
    </recommendedName>
</protein>
<dbReference type="InterPro" id="IPR000608">
    <property type="entry name" value="UBC"/>
</dbReference>
<gene>
    <name evidence="5" type="ORF">GPECTOR_54g174</name>
</gene>
<dbReference type="InterPro" id="IPR016135">
    <property type="entry name" value="UBQ-conjugating_enzyme/RWD"/>
</dbReference>
<reference evidence="6" key="1">
    <citation type="journal article" date="2016" name="Nat. Commun.">
        <title>The Gonium pectorale genome demonstrates co-option of cell cycle regulation during the evolution of multicellularity.</title>
        <authorList>
            <person name="Hanschen E.R."/>
            <person name="Marriage T.N."/>
            <person name="Ferris P.J."/>
            <person name="Hamaji T."/>
            <person name="Toyoda A."/>
            <person name="Fujiyama A."/>
            <person name="Neme R."/>
            <person name="Noguchi H."/>
            <person name="Minakuchi Y."/>
            <person name="Suzuki M."/>
            <person name="Kawai-Toyooka H."/>
            <person name="Smith D.R."/>
            <person name="Sparks H."/>
            <person name="Anderson J."/>
            <person name="Bakaric R."/>
            <person name="Luria V."/>
            <person name="Karger A."/>
            <person name="Kirschner M.W."/>
            <person name="Durand P.M."/>
            <person name="Michod R.E."/>
            <person name="Nozaki H."/>
            <person name="Olson B.J."/>
        </authorList>
    </citation>
    <scope>NUCLEOTIDE SEQUENCE [LARGE SCALE GENOMIC DNA]</scope>
    <source>
        <strain evidence="6">NIES-2863</strain>
    </source>
</reference>
<dbReference type="GO" id="GO:0016740">
    <property type="term" value="F:transferase activity"/>
    <property type="evidence" value="ECO:0007669"/>
    <property type="project" value="UniProtKB-KW"/>
</dbReference>
<feature type="domain" description="UBC core" evidence="4">
    <location>
        <begin position="610"/>
        <end position="774"/>
    </location>
</feature>
<dbReference type="Gene3D" id="3.10.110.10">
    <property type="entry name" value="Ubiquitin Conjugating Enzyme"/>
    <property type="match status" value="1"/>
</dbReference>
<evidence type="ECO:0000259" key="4">
    <source>
        <dbReference type="PROSITE" id="PS50127"/>
    </source>
</evidence>
<keyword evidence="2" id="KW-0833">Ubl conjugation pathway</keyword>
<dbReference type="STRING" id="33097.A0A150G6H7"/>
<evidence type="ECO:0000313" key="6">
    <source>
        <dbReference type="Proteomes" id="UP000075714"/>
    </source>
</evidence>
<accession>A0A150G6H7</accession>
<feature type="compositionally biased region" description="Basic residues" evidence="3">
    <location>
        <begin position="223"/>
        <end position="232"/>
    </location>
</feature>
<dbReference type="CDD" id="cd23810">
    <property type="entry name" value="UBCc_BIRC6"/>
    <property type="match status" value="1"/>
</dbReference>
<evidence type="ECO:0000256" key="2">
    <source>
        <dbReference type="ARBA" id="ARBA00022786"/>
    </source>
</evidence>
<dbReference type="OrthoDB" id="47801at2759"/>
<feature type="compositionally biased region" description="Low complexity" evidence="3">
    <location>
        <begin position="40"/>
        <end position="50"/>
    </location>
</feature>
<keyword evidence="6" id="KW-1185">Reference proteome</keyword>
<dbReference type="Proteomes" id="UP000075714">
    <property type="component" value="Unassembled WGS sequence"/>
</dbReference>
<sequence length="890" mass="90229">MSRASEDSWAPHDAGPGGSAARGDNAGPIEFLSDDDDDAAAVAADPARGAGSAGDRRRADARGRGHGPAAMAQPHPRTQQTCKATDSDDAIIIGDDDDDNSAEGRAAAVAEAEEAAGLAEALREAVGLRCAFLCPDCDRCVTHGPAGEVAAGLEAAGAVAGADARGLPIVLPRARMQALQSGAEAACRALRLLRHVRAVLLSADEEEGEDDGDGGGAAVSSRGRGRGGRGGRGRGGGGYKRRRSGQGASGGSAWAKGVGYGGDHYGAGVGAAAAAARQAAHDRQESADREVRACLAELSDIIAASCRTPAGGGAAGGGAGGGAAAVSSAPPPVLLAALQYGGLPYVLRLLLQNDSLLDMAQRQALYGITLALVRRLTSDMTLLELLVLPAADPKEEPSGGEGGGAADAAAAAAAPSSSSSDPPLSAVFESLARQCSVFKRAAEDLADGADEDIAALSLALELGALAEEVAGGVGMWRASMGGATGILAPLLRLPGAVPAATVGAAAAGGEGADPELPPAKRVSARRGAAAGATAAAGTAGPAAAAAAAAAAPGGPGGTGAGADADDSAARRSSYVAEMRPLQFCEVQLMRDHYFRSEAGSGSSGGEQMRQRLRRITGEISGLASGLPLDWEAAAFVAVDENRVDVLRALLIPASDTPYANGPFIFDIFLPPAYPNTPPKVQFLTTGGGRVRFNPNLYAEGKVCLSLLGTWAGPSWDPAMSTILQVLVSIQSMILVSDPYYNEPGWERQAHTAAGRQAAADYANSQRYNTLAFAILPALKQCTAAAGRGNTGWAKALDGGAPFTDVLTRHFTLKRPALLRQIDEWSRAIAESAQAVRARRTAAKSGVAGGGAAAAAAAQMQLMMQMGGELEQLHRYTEQILPQLRQLLEQL</sequence>
<feature type="compositionally biased region" description="Basic and acidic residues" evidence="3">
    <location>
        <begin position="1"/>
        <end position="10"/>
    </location>
</feature>
<evidence type="ECO:0000256" key="3">
    <source>
        <dbReference type="SAM" id="MobiDB-lite"/>
    </source>
</evidence>
<feature type="region of interest" description="Disordered" evidence="3">
    <location>
        <begin position="1"/>
        <end position="84"/>
    </location>
</feature>
<feature type="region of interest" description="Disordered" evidence="3">
    <location>
        <begin position="394"/>
        <end position="421"/>
    </location>
</feature>
<dbReference type="PANTHER" id="PTHR46116">
    <property type="entry name" value="(E3-INDEPENDENT) E2 UBIQUITIN-CONJUGATING ENZYME"/>
    <property type="match status" value="1"/>
</dbReference>
<dbReference type="SUPFAM" id="SSF54495">
    <property type="entry name" value="UBC-like"/>
    <property type="match status" value="1"/>
</dbReference>
<keyword evidence="1" id="KW-0808">Transferase</keyword>
<name>A0A150G6H7_GONPE</name>
<feature type="region of interest" description="Disordered" evidence="3">
    <location>
        <begin position="205"/>
        <end position="252"/>
    </location>
</feature>
<feature type="compositionally biased region" description="Basic and acidic residues" evidence="3">
    <location>
        <begin position="54"/>
        <end position="63"/>
    </location>
</feature>
<dbReference type="PROSITE" id="PS50127">
    <property type="entry name" value="UBC_2"/>
    <property type="match status" value="1"/>
</dbReference>
<dbReference type="AlphaFoldDB" id="A0A150G6H7"/>
<proteinExistence type="predicted"/>
<feature type="compositionally biased region" description="Low complexity" evidence="3">
    <location>
        <begin position="406"/>
        <end position="421"/>
    </location>
</feature>
<comment type="caution">
    <text evidence="5">The sequence shown here is derived from an EMBL/GenBank/DDBJ whole genome shotgun (WGS) entry which is preliminary data.</text>
</comment>